<comment type="pathway">
    <text evidence="2 14">Cofactor biosynthesis; FMN biosynthesis; FMN from riboflavin (ATP route): step 1/1.</text>
</comment>
<sequence length="306" mass="35217">MQYIKGLSQYESDRESAVTFGKFDGLHKGHQKLVSKVRELSKENNVNSIVCAFDMHPLWERISAVPQIIMDKRERELHLAGQVDFLVDCPFTTKFSQMSAEAFIEEIICGLFHARFVVVGTDFRFGYEKRGDVHMLADYAKRYGYQLFVIEKERYQDRIISSTYIKEVLREGDVEKAKEMLGYPYGVDGVVEHGKRLGRTLGFPTVNLHWPADKIVPPNGVYFSDVRIGGDRYHAISNVGVKPTVSDGERLLVESFLFGYQGDAYGKEILVEFLKYRRPERKFESVDELKRAVSQDLDAGRRFFRA</sequence>
<keyword evidence="11" id="KW-0511">Multifunctional enzyme</keyword>
<dbReference type="EC" id="2.7.1.26" evidence="14"/>
<dbReference type="PANTHER" id="PTHR22749">
    <property type="entry name" value="RIBOFLAVIN KINASE/FMN ADENYLYLTRANSFERASE"/>
    <property type="match status" value="1"/>
</dbReference>
<evidence type="ECO:0000256" key="5">
    <source>
        <dbReference type="ARBA" id="ARBA00022679"/>
    </source>
</evidence>
<keyword evidence="4 14" id="KW-0288">FMN</keyword>
<keyword evidence="10 14" id="KW-0067">ATP-binding</keyword>
<protein>
    <recommendedName>
        <fullName evidence="14">Riboflavin biosynthesis protein</fullName>
    </recommendedName>
    <domain>
        <recommendedName>
            <fullName evidence="14">Riboflavin kinase</fullName>
            <ecNumber evidence="14">2.7.1.26</ecNumber>
        </recommendedName>
        <alternativeName>
            <fullName evidence="14">Flavokinase</fullName>
        </alternativeName>
    </domain>
    <domain>
        <recommendedName>
            <fullName evidence="14">FMN adenylyltransferase</fullName>
            <ecNumber evidence="14">2.7.7.2</ecNumber>
        </recommendedName>
        <alternativeName>
            <fullName evidence="14">FAD pyrophosphorylase</fullName>
        </alternativeName>
        <alternativeName>
            <fullName evidence="14">FAD synthase</fullName>
        </alternativeName>
    </domain>
</protein>
<evidence type="ECO:0000259" key="15">
    <source>
        <dbReference type="SMART" id="SM00904"/>
    </source>
</evidence>
<evidence type="ECO:0000256" key="4">
    <source>
        <dbReference type="ARBA" id="ARBA00022643"/>
    </source>
</evidence>
<organism evidence="16 17">
    <name type="scientific">Merdimonas faecis</name>
    <dbReference type="NCBI Taxonomy" id="1653435"/>
    <lineage>
        <taxon>Bacteria</taxon>
        <taxon>Bacillati</taxon>
        <taxon>Bacillota</taxon>
        <taxon>Clostridia</taxon>
        <taxon>Lachnospirales</taxon>
        <taxon>Lachnospiraceae</taxon>
        <taxon>Merdimonas</taxon>
    </lineage>
</organism>
<dbReference type="InterPro" id="IPR023468">
    <property type="entry name" value="Riboflavin_kinase"/>
</dbReference>
<name>A0A9D2VXT0_9FIRM</name>
<dbReference type="GO" id="GO:0006747">
    <property type="term" value="P:FAD biosynthetic process"/>
    <property type="evidence" value="ECO:0007669"/>
    <property type="project" value="UniProtKB-UniRule"/>
</dbReference>
<dbReference type="Proteomes" id="UP000813420">
    <property type="component" value="Unassembled WGS sequence"/>
</dbReference>
<dbReference type="EMBL" id="DYXE01000050">
    <property type="protein sequence ID" value="HJH49703.1"/>
    <property type="molecule type" value="Genomic_DNA"/>
</dbReference>
<evidence type="ECO:0000256" key="6">
    <source>
        <dbReference type="ARBA" id="ARBA00022695"/>
    </source>
</evidence>
<dbReference type="SMART" id="SM00904">
    <property type="entry name" value="Flavokinase"/>
    <property type="match status" value="1"/>
</dbReference>
<keyword evidence="8 14" id="KW-0418">Kinase</keyword>
<dbReference type="GO" id="GO:0008531">
    <property type="term" value="F:riboflavin kinase activity"/>
    <property type="evidence" value="ECO:0007669"/>
    <property type="project" value="UniProtKB-UniRule"/>
</dbReference>
<dbReference type="Gene3D" id="2.40.30.30">
    <property type="entry name" value="Riboflavin kinase-like"/>
    <property type="match status" value="1"/>
</dbReference>
<dbReference type="SUPFAM" id="SSF82114">
    <property type="entry name" value="Riboflavin kinase-like"/>
    <property type="match status" value="1"/>
</dbReference>
<dbReference type="GO" id="GO:0009231">
    <property type="term" value="P:riboflavin biosynthetic process"/>
    <property type="evidence" value="ECO:0007669"/>
    <property type="project" value="InterPro"/>
</dbReference>
<dbReference type="PIRSF" id="PIRSF004491">
    <property type="entry name" value="FAD_Synth"/>
    <property type="match status" value="1"/>
</dbReference>
<dbReference type="InterPro" id="IPR015864">
    <property type="entry name" value="FAD_synthase"/>
</dbReference>
<evidence type="ECO:0000256" key="1">
    <source>
        <dbReference type="ARBA" id="ARBA00004726"/>
    </source>
</evidence>
<dbReference type="InterPro" id="IPR015865">
    <property type="entry name" value="Riboflavin_kinase_bac/euk"/>
</dbReference>
<keyword evidence="3 14" id="KW-0285">Flavoprotein</keyword>
<dbReference type="GO" id="GO:0005524">
    <property type="term" value="F:ATP binding"/>
    <property type="evidence" value="ECO:0007669"/>
    <property type="project" value="UniProtKB-UniRule"/>
</dbReference>
<evidence type="ECO:0000313" key="16">
    <source>
        <dbReference type="EMBL" id="HJH49703.1"/>
    </source>
</evidence>
<keyword evidence="6 14" id="KW-0548">Nucleotidyltransferase</keyword>
<dbReference type="InterPro" id="IPR002606">
    <property type="entry name" value="Riboflavin_kinase_bac"/>
</dbReference>
<dbReference type="SUPFAM" id="SSF52374">
    <property type="entry name" value="Nucleotidylyl transferase"/>
    <property type="match status" value="1"/>
</dbReference>
<evidence type="ECO:0000256" key="7">
    <source>
        <dbReference type="ARBA" id="ARBA00022741"/>
    </source>
</evidence>
<dbReference type="GO" id="GO:0003919">
    <property type="term" value="F:FMN adenylyltransferase activity"/>
    <property type="evidence" value="ECO:0007669"/>
    <property type="project" value="UniProtKB-UniRule"/>
</dbReference>
<evidence type="ECO:0000256" key="14">
    <source>
        <dbReference type="PIRNR" id="PIRNR004491"/>
    </source>
</evidence>
<dbReference type="Pfam" id="PF01687">
    <property type="entry name" value="Flavokinase"/>
    <property type="match status" value="1"/>
</dbReference>
<evidence type="ECO:0000256" key="3">
    <source>
        <dbReference type="ARBA" id="ARBA00022630"/>
    </source>
</evidence>
<dbReference type="OrthoDB" id="9803667at2"/>
<evidence type="ECO:0000256" key="8">
    <source>
        <dbReference type="ARBA" id="ARBA00022777"/>
    </source>
</evidence>
<dbReference type="FunFam" id="3.40.50.620:FF:000021">
    <property type="entry name" value="Riboflavin biosynthesis protein"/>
    <property type="match status" value="1"/>
</dbReference>
<evidence type="ECO:0000256" key="12">
    <source>
        <dbReference type="ARBA" id="ARBA00047880"/>
    </source>
</evidence>
<evidence type="ECO:0000256" key="13">
    <source>
        <dbReference type="ARBA" id="ARBA00049494"/>
    </source>
</evidence>
<gene>
    <name evidence="16" type="ORF">K8V39_05500</name>
</gene>
<comment type="similarity">
    <text evidence="14">Belongs to the ribF family.</text>
</comment>
<dbReference type="NCBIfam" id="TIGR00083">
    <property type="entry name" value="ribF"/>
    <property type="match status" value="1"/>
</dbReference>
<dbReference type="PANTHER" id="PTHR22749:SF6">
    <property type="entry name" value="RIBOFLAVIN KINASE"/>
    <property type="match status" value="1"/>
</dbReference>
<dbReference type="Pfam" id="PF06574">
    <property type="entry name" value="FAD_syn"/>
    <property type="match status" value="1"/>
</dbReference>
<evidence type="ECO:0000256" key="10">
    <source>
        <dbReference type="ARBA" id="ARBA00022840"/>
    </source>
</evidence>
<evidence type="ECO:0000313" key="17">
    <source>
        <dbReference type="Proteomes" id="UP000813420"/>
    </source>
</evidence>
<evidence type="ECO:0000256" key="2">
    <source>
        <dbReference type="ARBA" id="ARBA00005201"/>
    </source>
</evidence>
<proteinExistence type="inferred from homology"/>
<comment type="pathway">
    <text evidence="1 14">Cofactor biosynthesis; FAD biosynthesis; FAD from FMN: step 1/1.</text>
</comment>
<feature type="domain" description="Riboflavin kinase" evidence="15">
    <location>
        <begin position="180"/>
        <end position="305"/>
    </location>
</feature>
<dbReference type="NCBIfam" id="NF004162">
    <property type="entry name" value="PRK05627.1-5"/>
    <property type="match status" value="1"/>
</dbReference>
<keyword evidence="5 14" id="KW-0808">Transferase</keyword>
<reference evidence="16" key="2">
    <citation type="submission" date="2021-09" db="EMBL/GenBank/DDBJ databases">
        <authorList>
            <person name="Gilroy R."/>
        </authorList>
    </citation>
    <scope>NUCLEOTIDE SEQUENCE</scope>
    <source>
        <strain evidence="16">USAMLcec4-12693</strain>
    </source>
</reference>
<dbReference type="GO" id="GO:0009398">
    <property type="term" value="P:FMN biosynthetic process"/>
    <property type="evidence" value="ECO:0007669"/>
    <property type="project" value="UniProtKB-UniRule"/>
</dbReference>
<dbReference type="CDD" id="cd02064">
    <property type="entry name" value="FAD_synthetase_N"/>
    <property type="match status" value="1"/>
</dbReference>
<reference evidence="16" key="1">
    <citation type="journal article" date="2021" name="PeerJ">
        <title>Extensive microbial diversity within the chicken gut microbiome revealed by metagenomics and culture.</title>
        <authorList>
            <person name="Gilroy R."/>
            <person name="Ravi A."/>
            <person name="Getino M."/>
            <person name="Pursley I."/>
            <person name="Horton D.L."/>
            <person name="Alikhan N.F."/>
            <person name="Baker D."/>
            <person name="Gharbi K."/>
            <person name="Hall N."/>
            <person name="Watson M."/>
            <person name="Adriaenssens E.M."/>
            <person name="Foster-Nyarko E."/>
            <person name="Jarju S."/>
            <person name="Secka A."/>
            <person name="Antonio M."/>
            <person name="Oren A."/>
            <person name="Chaudhuri R.R."/>
            <person name="La Ragione R."/>
            <person name="Hildebrand F."/>
            <person name="Pallen M.J."/>
        </authorList>
    </citation>
    <scope>NUCLEOTIDE SEQUENCE</scope>
    <source>
        <strain evidence="16">USAMLcec4-12693</strain>
    </source>
</reference>
<comment type="caution">
    <text evidence="16">The sequence shown here is derived from an EMBL/GenBank/DDBJ whole genome shotgun (WGS) entry which is preliminary data.</text>
</comment>
<comment type="catalytic activity">
    <reaction evidence="12 14">
        <text>riboflavin + ATP = FMN + ADP + H(+)</text>
        <dbReference type="Rhea" id="RHEA:14357"/>
        <dbReference type="ChEBI" id="CHEBI:15378"/>
        <dbReference type="ChEBI" id="CHEBI:30616"/>
        <dbReference type="ChEBI" id="CHEBI:57986"/>
        <dbReference type="ChEBI" id="CHEBI:58210"/>
        <dbReference type="ChEBI" id="CHEBI:456216"/>
        <dbReference type="EC" id="2.7.1.26"/>
    </reaction>
</comment>
<dbReference type="Gene3D" id="3.40.50.620">
    <property type="entry name" value="HUPs"/>
    <property type="match status" value="1"/>
</dbReference>
<dbReference type="InterPro" id="IPR023465">
    <property type="entry name" value="Riboflavin_kinase_dom_sf"/>
</dbReference>
<evidence type="ECO:0000256" key="11">
    <source>
        <dbReference type="ARBA" id="ARBA00023268"/>
    </source>
</evidence>
<dbReference type="InterPro" id="IPR014729">
    <property type="entry name" value="Rossmann-like_a/b/a_fold"/>
</dbReference>
<dbReference type="EC" id="2.7.7.2" evidence="14"/>
<accession>A0A9D2VXT0</accession>
<dbReference type="RefSeq" id="WP_070089119.1">
    <property type="nucleotide sequence ID" value="NZ_CABMJS010000018.1"/>
</dbReference>
<evidence type="ECO:0000256" key="9">
    <source>
        <dbReference type="ARBA" id="ARBA00022827"/>
    </source>
</evidence>
<dbReference type="AlphaFoldDB" id="A0A9D2VXT0"/>
<keyword evidence="9 14" id="KW-0274">FAD</keyword>
<keyword evidence="7 14" id="KW-0547">Nucleotide-binding</keyword>
<comment type="catalytic activity">
    <reaction evidence="13 14">
        <text>FMN + ATP + H(+) = FAD + diphosphate</text>
        <dbReference type="Rhea" id="RHEA:17237"/>
        <dbReference type="ChEBI" id="CHEBI:15378"/>
        <dbReference type="ChEBI" id="CHEBI:30616"/>
        <dbReference type="ChEBI" id="CHEBI:33019"/>
        <dbReference type="ChEBI" id="CHEBI:57692"/>
        <dbReference type="ChEBI" id="CHEBI:58210"/>
        <dbReference type="EC" id="2.7.7.2"/>
    </reaction>
</comment>